<organism evidence="2 3">
    <name type="scientific">Gymnopilus dilepis</name>
    <dbReference type="NCBI Taxonomy" id="231916"/>
    <lineage>
        <taxon>Eukaryota</taxon>
        <taxon>Fungi</taxon>
        <taxon>Dikarya</taxon>
        <taxon>Basidiomycota</taxon>
        <taxon>Agaricomycotina</taxon>
        <taxon>Agaricomycetes</taxon>
        <taxon>Agaricomycetidae</taxon>
        <taxon>Agaricales</taxon>
        <taxon>Agaricineae</taxon>
        <taxon>Hymenogastraceae</taxon>
        <taxon>Gymnopilus</taxon>
    </lineage>
</organism>
<comment type="caution">
    <text evidence="2">The sequence shown here is derived from an EMBL/GenBank/DDBJ whole genome shotgun (WGS) entry which is preliminary data.</text>
</comment>
<evidence type="ECO:0000313" key="2">
    <source>
        <dbReference type="EMBL" id="PPQ69158.1"/>
    </source>
</evidence>
<feature type="transmembrane region" description="Helical" evidence="1">
    <location>
        <begin position="20"/>
        <end position="42"/>
    </location>
</feature>
<dbReference type="OrthoDB" id="5340910at2759"/>
<keyword evidence="1" id="KW-1133">Transmembrane helix</keyword>
<reference evidence="2 3" key="1">
    <citation type="journal article" date="2018" name="Evol. Lett.">
        <title>Horizontal gene cluster transfer increased hallucinogenic mushroom diversity.</title>
        <authorList>
            <person name="Reynolds H.T."/>
            <person name="Vijayakumar V."/>
            <person name="Gluck-Thaler E."/>
            <person name="Korotkin H.B."/>
            <person name="Matheny P.B."/>
            <person name="Slot J.C."/>
        </authorList>
    </citation>
    <scope>NUCLEOTIDE SEQUENCE [LARGE SCALE GENOMIC DNA]</scope>
    <source>
        <strain evidence="2 3">SRW20</strain>
    </source>
</reference>
<name>A0A409VSC4_9AGAR</name>
<gene>
    <name evidence="2" type="ORF">CVT26_003531</name>
</gene>
<dbReference type="InParanoid" id="A0A409VSC4"/>
<keyword evidence="3" id="KW-1185">Reference proteome</keyword>
<dbReference type="STRING" id="231916.A0A409VSC4"/>
<dbReference type="InterPro" id="IPR036028">
    <property type="entry name" value="SH3-like_dom_sf"/>
</dbReference>
<evidence type="ECO:0008006" key="4">
    <source>
        <dbReference type="Google" id="ProtNLM"/>
    </source>
</evidence>
<dbReference type="SUPFAM" id="SSF50044">
    <property type="entry name" value="SH3-domain"/>
    <property type="match status" value="1"/>
</dbReference>
<keyword evidence="1" id="KW-0472">Membrane</keyword>
<dbReference type="Proteomes" id="UP000284706">
    <property type="component" value="Unassembled WGS sequence"/>
</dbReference>
<dbReference type="EMBL" id="NHYE01005579">
    <property type="protein sequence ID" value="PPQ69158.1"/>
    <property type="molecule type" value="Genomic_DNA"/>
</dbReference>
<evidence type="ECO:0000256" key="1">
    <source>
        <dbReference type="SAM" id="Phobius"/>
    </source>
</evidence>
<sequence length="298" mass="32155">MPVVHVFSRSGSSNSAIDSTTVIAGVVVVAVIVVGLAIWMGLRMYRKRMAIKRETERGAAFLSVKGLVRDDVEGSEKDNSLQRSATQSKGFSRNNIDSTIILPEKALTPPATRQAIIDYHRQSGTFPAPFAPKPFSFALGAGSPRDSVAESENSIPRNSIMSFSGSSRSRFSVMSGTSSLDATGTTRKVRQTFDPVLPDELLIHAGEQLTVVQSFDDGWCVVGREGSLLVHTAKSLFKPTPAPEDNIELGMVPAWCFLKPVKGLRAERPIRSSSLGITVNLDGPAVSSRGELMSWSNF</sequence>
<protein>
    <recommendedName>
        <fullName evidence="4">SH3 domain-containing protein</fullName>
    </recommendedName>
</protein>
<proteinExistence type="predicted"/>
<accession>A0A409VSC4</accession>
<evidence type="ECO:0000313" key="3">
    <source>
        <dbReference type="Proteomes" id="UP000284706"/>
    </source>
</evidence>
<dbReference type="AlphaFoldDB" id="A0A409VSC4"/>
<keyword evidence="1" id="KW-0812">Transmembrane</keyword>